<sequence length="110" mass="11573">MIQDHGRAGAGDGESAQTAPTRSPARTPAETLTFVVAAGDDPQDPGAGGEMGILRRRDESATALRDIPVAVPRRDLGRTVQGLQQVLSEIDPPEGGKRLREAQVSSAQNF</sequence>
<evidence type="ECO:0000313" key="3">
    <source>
        <dbReference type="Proteomes" id="UP001183615"/>
    </source>
</evidence>
<evidence type="ECO:0000256" key="1">
    <source>
        <dbReference type="SAM" id="MobiDB-lite"/>
    </source>
</evidence>
<proteinExistence type="predicted"/>
<organism evidence="2 3">
    <name type="scientific">Streptomyces johnsoniae</name>
    <dbReference type="NCBI Taxonomy" id="3075532"/>
    <lineage>
        <taxon>Bacteria</taxon>
        <taxon>Bacillati</taxon>
        <taxon>Actinomycetota</taxon>
        <taxon>Actinomycetes</taxon>
        <taxon>Kitasatosporales</taxon>
        <taxon>Streptomycetaceae</taxon>
        <taxon>Streptomyces</taxon>
    </lineage>
</organism>
<feature type="region of interest" description="Disordered" evidence="1">
    <location>
        <begin position="1"/>
        <end position="29"/>
    </location>
</feature>
<evidence type="ECO:0000313" key="2">
    <source>
        <dbReference type="EMBL" id="MDT0441566.1"/>
    </source>
</evidence>
<protein>
    <submittedName>
        <fullName evidence="2">Uncharacterized protein</fullName>
    </submittedName>
</protein>
<dbReference type="RefSeq" id="WP_311615427.1">
    <property type="nucleotide sequence ID" value="NZ_JAVREV010000001.1"/>
</dbReference>
<accession>A0ABU2RXT0</accession>
<reference evidence="3" key="1">
    <citation type="submission" date="2023-07" db="EMBL/GenBank/DDBJ databases">
        <title>30 novel species of actinomycetes from the DSMZ collection.</title>
        <authorList>
            <person name="Nouioui I."/>
        </authorList>
    </citation>
    <scope>NUCLEOTIDE SEQUENCE [LARGE SCALE GENOMIC DNA]</scope>
    <source>
        <strain evidence="3">DSM 41886</strain>
    </source>
</reference>
<keyword evidence="3" id="KW-1185">Reference proteome</keyword>
<comment type="caution">
    <text evidence="2">The sequence shown here is derived from an EMBL/GenBank/DDBJ whole genome shotgun (WGS) entry which is preliminary data.</text>
</comment>
<dbReference type="Proteomes" id="UP001183615">
    <property type="component" value="Unassembled WGS sequence"/>
</dbReference>
<gene>
    <name evidence="2" type="ORF">RM779_02980</name>
</gene>
<feature type="region of interest" description="Disordered" evidence="1">
    <location>
        <begin position="85"/>
        <end position="110"/>
    </location>
</feature>
<name>A0ABU2RXT0_9ACTN</name>
<dbReference type="EMBL" id="JAVREV010000001">
    <property type="protein sequence ID" value="MDT0441566.1"/>
    <property type="molecule type" value="Genomic_DNA"/>
</dbReference>